<dbReference type="InterPro" id="IPR025877">
    <property type="entry name" value="MobA-like_NTP_Trfase"/>
</dbReference>
<dbReference type="EMBL" id="JAVIZC010000003">
    <property type="protein sequence ID" value="MDR6104499.1"/>
    <property type="molecule type" value="Genomic_DNA"/>
</dbReference>
<comment type="caution">
    <text evidence="5">The sequence shown here is derived from an EMBL/GenBank/DDBJ whole genome shotgun (WGS) entry which is preliminary data.</text>
</comment>
<evidence type="ECO:0000256" key="3">
    <source>
        <dbReference type="ARBA" id="ARBA00022842"/>
    </source>
</evidence>
<dbReference type="GO" id="GO:0016779">
    <property type="term" value="F:nucleotidyltransferase activity"/>
    <property type="evidence" value="ECO:0007669"/>
    <property type="project" value="UniProtKB-KW"/>
</dbReference>
<dbReference type="SUPFAM" id="SSF53448">
    <property type="entry name" value="Nucleotide-diphospho-sugar transferases"/>
    <property type="match status" value="1"/>
</dbReference>
<name>A0AAJ2ETY1_9HYPH</name>
<sequence>MAYPSPLISLRKVSDIKTFEDKGHGASDRMQVGVGMNIVFLAAGRGSRLSELTIDTHKSLLPVAGKPALQHILDIAVASKPRDIVIVTGYKNDDIEAFIRSAYGDAIRTVLNERYASDTNILSTDIGVDALHRPHDGYQIVETDIVMQAAGWQRIFRGERNVSEWSTRGIYSYNLTGGALKADENGQVEGIVYAPQYDARYEGWSKLLGTLYVGKGEVEADRRIRKQAIGKTIAQYYMTPWAENLEELPCSKLDLSTFFAASYNDVNAYLNATQAFEKMAAGHGA</sequence>
<organism evidence="5 6">
    <name type="scientific">Agrobacterium larrymoorei</name>
    <dbReference type="NCBI Taxonomy" id="160699"/>
    <lineage>
        <taxon>Bacteria</taxon>
        <taxon>Pseudomonadati</taxon>
        <taxon>Pseudomonadota</taxon>
        <taxon>Alphaproteobacteria</taxon>
        <taxon>Hyphomicrobiales</taxon>
        <taxon>Rhizobiaceae</taxon>
        <taxon>Rhizobium/Agrobacterium group</taxon>
        <taxon>Agrobacterium</taxon>
    </lineage>
</organism>
<keyword evidence="2 5" id="KW-0548">Nucleotidyltransferase</keyword>
<dbReference type="AlphaFoldDB" id="A0AAJ2ETY1"/>
<protein>
    <submittedName>
        <fullName evidence="5">CTP:phosphocholine cytidylyltransferase-like protein</fullName>
    </submittedName>
</protein>
<dbReference type="Proteomes" id="UP001255601">
    <property type="component" value="Unassembled WGS sequence"/>
</dbReference>
<feature type="domain" description="MobA-like NTP transferase" evidence="4">
    <location>
        <begin position="39"/>
        <end position="115"/>
    </location>
</feature>
<evidence type="ECO:0000259" key="4">
    <source>
        <dbReference type="Pfam" id="PF12804"/>
    </source>
</evidence>
<evidence type="ECO:0000313" key="6">
    <source>
        <dbReference type="Proteomes" id="UP001255601"/>
    </source>
</evidence>
<dbReference type="Gene3D" id="3.90.550.10">
    <property type="entry name" value="Spore Coat Polysaccharide Biosynthesis Protein SpsA, Chain A"/>
    <property type="match status" value="1"/>
</dbReference>
<keyword evidence="1" id="KW-0808">Transferase</keyword>
<keyword evidence="3" id="KW-0460">Magnesium</keyword>
<dbReference type="PANTHER" id="PTHR43584:SF8">
    <property type="entry name" value="N-ACETYLMURAMATE ALPHA-1-PHOSPHATE URIDYLYLTRANSFERASE"/>
    <property type="match status" value="1"/>
</dbReference>
<accession>A0AAJ2ETY1</accession>
<dbReference type="InterPro" id="IPR050065">
    <property type="entry name" value="GlmU-like"/>
</dbReference>
<dbReference type="InterPro" id="IPR029044">
    <property type="entry name" value="Nucleotide-diphossugar_trans"/>
</dbReference>
<gene>
    <name evidence="5" type="ORF">QE369_004696</name>
</gene>
<evidence type="ECO:0000256" key="1">
    <source>
        <dbReference type="ARBA" id="ARBA00022679"/>
    </source>
</evidence>
<reference evidence="5" key="1">
    <citation type="submission" date="2023-08" db="EMBL/GenBank/DDBJ databases">
        <title>Functional and genomic diversity of the sorghum phyllosphere microbiome.</title>
        <authorList>
            <person name="Shade A."/>
        </authorList>
    </citation>
    <scope>NUCLEOTIDE SEQUENCE</scope>
    <source>
        <strain evidence="5">SORGH_AS_0974</strain>
    </source>
</reference>
<evidence type="ECO:0000256" key="2">
    <source>
        <dbReference type="ARBA" id="ARBA00022695"/>
    </source>
</evidence>
<proteinExistence type="predicted"/>
<evidence type="ECO:0000313" key="5">
    <source>
        <dbReference type="EMBL" id="MDR6104499.1"/>
    </source>
</evidence>
<dbReference type="Pfam" id="PF12804">
    <property type="entry name" value="NTP_transf_3"/>
    <property type="match status" value="1"/>
</dbReference>
<dbReference type="PANTHER" id="PTHR43584">
    <property type="entry name" value="NUCLEOTIDYL TRANSFERASE"/>
    <property type="match status" value="1"/>
</dbReference>